<accession>A0A6J7EFV0</accession>
<dbReference type="EMBL" id="CAFBLS010000137">
    <property type="protein sequence ID" value="CAB4879329.1"/>
    <property type="molecule type" value="Genomic_DNA"/>
</dbReference>
<dbReference type="PANTHER" id="PTHR40606">
    <property type="match status" value="1"/>
</dbReference>
<reference evidence="2" key="1">
    <citation type="submission" date="2020-05" db="EMBL/GenBank/DDBJ databases">
        <authorList>
            <person name="Chiriac C."/>
            <person name="Salcher M."/>
            <person name="Ghai R."/>
            <person name="Kavagutti S V."/>
        </authorList>
    </citation>
    <scope>NUCLEOTIDE SEQUENCE</scope>
</reference>
<dbReference type="InterPro" id="IPR051141">
    <property type="entry name" value="UPF0339_domain"/>
</dbReference>
<dbReference type="PANTHER" id="PTHR40606:SF1">
    <property type="entry name" value="UPF0339 PROTEIN YEGP"/>
    <property type="match status" value="1"/>
</dbReference>
<protein>
    <submittedName>
        <fullName evidence="2">Unannotated protein</fullName>
    </submittedName>
</protein>
<feature type="domain" description="DUF1508" evidence="1">
    <location>
        <begin position="10"/>
        <end position="57"/>
    </location>
</feature>
<sequence length="62" mass="6392">MSGTFEVYEDAAGKHRFRLKASNGQTVAVGEAYETRAAAVEGCAAVTRAADGASVVEVETQG</sequence>
<proteinExistence type="predicted"/>
<evidence type="ECO:0000313" key="2">
    <source>
        <dbReference type="EMBL" id="CAB4879329.1"/>
    </source>
</evidence>
<dbReference type="AlphaFoldDB" id="A0A6J7EFV0"/>
<dbReference type="InterPro" id="IPR010879">
    <property type="entry name" value="DUF1508"/>
</dbReference>
<dbReference type="SUPFAM" id="SSF160113">
    <property type="entry name" value="YegP-like"/>
    <property type="match status" value="1"/>
</dbReference>
<dbReference type="Gene3D" id="2.30.29.80">
    <property type="match status" value="1"/>
</dbReference>
<gene>
    <name evidence="2" type="ORF">UFOPK3402_01154</name>
</gene>
<dbReference type="InterPro" id="IPR036913">
    <property type="entry name" value="YegP-like_sf"/>
</dbReference>
<dbReference type="Pfam" id="PF07411">
    <property type="entry name" value="DUF1508"/>
    <property type="match status" value="1"/>
</dbReference>
<evidence type="ECO:0000259" key="1">
    <source>
        <dbReference type="Pfam" id="PF07411"/>
    </source>
</evidence>
<name>A0A6J7EFV0_9ZZZZ</name>
<organism evidence="2">
    <name type="scientific">freshwater metagenome</name>
    <dbReference type="NCBI Taxonomy" id="449393"/>
    <lineage>
        <taxon>unclassified sequences</taxon>
        <taxon>metagenomes</taxon>
        <taxon>ecological metagenomes</taxon>
    </lineage>
</organism>